<feature type="region of interest" description="Disordered" evidence="1">
    <location>
        <begin position="1"/>
        <end position="46"/>
    </location>
</feature>
<accession>A0A381ZHM6</accession>
<dbReference type="AlphaFoldDB" id="A0A381ZHM6"/>
<sequence length="46" mass="4887">MSSQQKSNPSSVSAADRALFRQTISGTTLIPDSNDQANSNPEQIPP</sequence>
<feature type="compositionally biased region" description="Low complexity" evidence="1">
    <location>
        <begin position="1"/>
        <end position="13"/>
    </location>
</feature>
<reference evidence="2" key="1">
    <citation type="submission" date="2018-05" db="EMBL/GenBank/DDBJ databases">
        <authorList>
            <person name="Lanie J.A."/>
            <person name="Ng W.-L."/>
            <person name="Kazmierczak K.M."/>
            <person name="Andrzejewski T.M."/>
            <person name="Davidsen T.M."/>
            <person name="Wayne K.J."/>
            <person name="Tettelin H."/>
            <person name="Glass J.I."/>
            <person name="Rusch D."/>
            <person name="Podicherti R."/>
            <person name="Tsui H.-C.T."/>
            <person name="Winkler M.E."/>
        </authorList>
    </citation>
    <scope>NUCLEOTIDE SEQUENCE</scope>
</reference>
<proteinExistence type="predicted"/>
<feature type="non-terminal residue" evidence="2">
    <location>
        <position position="46"/>
    </location>
</feature>
<evidence type="ECO:0000256" key="1">
    <source>
        <dbReference type="SAM" id="MobiDB-lite"/>
    </source>
</evidence>
<dbReference type="EMBL" id="UINC01021343">
    <property type="protein sequence ID" value="SVA88709.1"/>
    <property type="molecule type" value="Genomic_DNA"/>
</dbReference>
<evidence type="ECO:0000313" key="2">
    <source>
        <dbReference type="EMBL" id="SVA88709.1"/>
    </source>
</evidence>
<organism evidence="2">
    <name type="scientific">marine metagenome</name>
    <dbReference type="NCBI Taxonomy" id="408172"/>
    <lineage>
        <taxon>unclassified sequences</taxon>
        <taxon>metagenomes</taxon>
        <taxon>ecological metagenomes</taxon>
    </lineage>
</organism>
<gene>
    <name evidence="2" type="ORF">METZ01_LOCUS141563</name>
</gene>
<protein>
    <submittedName>
        <fullName evidence="2">Uncharacterized protein</fullName>
    </submittedName>
</protein>
<feature type="compositionally biased region" description="Polar residues" evidence="1">
    <location>
        <begin position="22"/>
        <end position="46"/>
    </location>
</feature>
<name>A0A381ZHM6_9ZZZZ</name>